<proteinExistence type="predicted"/>
<dbReference type="InterPro" id="IPR001584">
    <property type="entry name" value="Integrase_cat-core"/>
</dbReference>
<evidence type="ECO:0000259" key="1">
    <source>
        <dbReference type="PROSITE" id="PS50994"/>
    </source>
</evidence>
<dbReference type="GO" id="GO:0016779">
    <property type="term" value="F:nucleotidyltransferase activity"/>
    <property type="evidence" value="ECO:0007669"/>
    <property type="project" value="UniProtKB-KW"/>
</dbReference>
<dbReference type="EC" id="3.1.-.-" evidence="2"/>
<keyword evidence="2" id="KW-0378">Hydrolase</keyword>
<dbReference type="InterPro" id="IPR012337">
    <property type="entry name" value="RNaseH-like_sf"/>
</dbReference>
<evidence type="ECO:0000313" key="2">
    <source>
        <dbReference type="EMBL" id="KAF5800663.1"/>
    </source>
</evidence>
<keyword evidence="2" id="KW-0548">Nucleotidyltransferase</keyword>
<dbReference type="GO" id="GO:0016787">
    <property type="term" value="F:hydrolase activity"/>
    <property type="evidence" value="ECO:0007669"/>
    <property type="project" value="UniProtKB-KW"/>
</dbReference>
<name>A0A9K3NIE3_HELAN</name>
<dbReference type="GO" id="GO:0003676">
    <property type="term" value="F:nucleic acid binding"/>
    <property type="evidence" value="ECO:0007669"/>
    <property type="project" value="InterPro"/>
</dbReference>
<dbReference type="EMBL" id="MNCJ02000321">
    <property type="protein sequence ID" value="KAF5800663.1"/>
    <property type="molecule type" value="Genomic_DNA"/>
</dbReference>
<feature type="domain" description="Integrase catalytic" evidence="1">
    <location>
        <begin position="1"/>
        <end position="75"/>
    </location>
</feature>
<evidence type="ECO:0000313" key="3">
    <source>
        <dbReference type="Proteomes" id="UP000215914"/>
    </source>
</evidence>
<dbReference type="Proteomes" id="UP000215914">
    <property type="component" value="Unassembled WGS sequence"/>
</dbReference>
<sequence>MKEMNIEHTFTSVAHPQGNGQVESVNKCIVEGIKARLGTRRRGWVDELPSILWAHRTMPKTSTGETPFSLVYGSEVVIPAEIGLPSPRMTAVNAVDNEAERRLDLDLLEERREIARIREAKYKTQLERYYNTRVRICTFNPGEYVFRDNEASNAERPGKLAPKWEGPYLIHEVLGKGAYKLRTLDGHILPRTWNAQQLRKCYM</sequence>
<dbReference type="PANTHER" id="PTHR48475:SF2">
    <property type="entry name" value="RIBONUCLEASE H"/>
    <property type="match status" value="1"/>
</dbReference>
<gene>
    <name evidence="2" type="ORF">HanXRQr2_Chr06g0239301</name>
</gene>
<keyword evidence="3" id="KW-1185">Reference proteome</keyword>
<dbReference type="EC" id="2.7.7.-" evidence="2"/>
<dbReference type="PANTHER" id="PTHR48475">
    <property type="entry name" value="RIBONUCLEASE H"/>
    <property type="match status" value="1"/>
</dbReference>
<reference evidence="2" key="1">
    <citation type="journal article" date="2017" name="Nature">
        <title>The sunflower genome provides insights into oil metabolism, flowering and Asterid evolution.</title>
        <authorList>
            <person name="Badouin H."/>
            <person name="Gouzy J."/>
            <person name="Grassa C.J."/>
            <person name="Murat F."/>
            <person name="Staton S.E."/>
            <person name="Cottret L."/>
            <person name="Lelandais-Briere C."/>
            <person name="Owens G.L."/>
            <person name="Carrere S."/>
            <person name="Mayjonade B."/>
            <person name="Legrand L."/>
            <person name="Gill N."/>
            <person name="Kane N.C."/>
            <person name="Bowers J.E."/>
            <person name="Hubner S."/>
            <person name="Bellec A."/>
            <person name="Berard A."/>
            <person name="Berges H."/>
            <person name="Blanchet N."/>
            <person name="Boniface M.C."/>
            <person name="Brunel D."/>
            <person name="Catrice O."/>
            <person name="Chaidir N."/>
            <person name="Claudel C."/>
            <person name="Donnadieu C."/>
            <person name="Faraut T."/>
            <person name="Fievet G."/>
            <person name="Helmstetter N."/>
            <person name="King M."/>
            <person name="Knapp S.J."/>
            <person name="Lai Z."/>
            <person name="Le Paslier M.C."/>
            <person name="Lippi Y."/>
            <person name="Lorenzon L."/>
            <person name="Mandel J.R."/>
            <person name="Marage G."/>
            <person name="Marchand G."/>
            <person name="Marquand E."/>
            <person name="Bret-Mestries E."/>
            <person name="Morien E."/>
            <person name="Nambeesan S."/>
            <person name="Nguyen T."/>
            <person name="Pegot-Espagnet P."/>
            <person name="Pouilly N."/>
            <person name="Raftis F."/>
            <person name="Sallet E."/>
            <person name="Schiex T."/>
            <person name="Thomas J."/>
            <person name="Vandecasteele C."/>
            <person name="Vares D."/>
            <person name="Vear F."/>
            <person name="Vautrin S."/>
            <person name="Crespi M."/>
            <person name="Mangin B."/>
            <person name="Burke J.M."/>
            <person name="Salse J."/>
            <person name="Munos S."/>
            <person name="Vincourt P."/>
            <person name="Rieseberg L.H."/>
            <person name="Langlade N.B."/>
        </authorList>
    </citation>
    <scope>NUCLEOTIDE SEQUENCE</scope>
    <source>
        <tissue evidence="2">Leaves</tissue>
    </source>
</reference>
<dbReference type="Gramene" id="mRNA:HanXRQr2_Chr06g0239301">
    <property type="protein sequence ID" value="CDS:HanXRQr2_Chr06g0239301.1"/>
    <property type="gene ID" value="HanXRQr2_Chr06g0239301"/>
</dbReference>
<accession>A0A9K3NIE3</accession>
<dbReference type="GO" id="GO:0015074">
    <property type="term" value="P:DNA integration"/>
    <property type="evidence" value="ECO:0007669"/>
    <property type="project" value="InterPro"/>
</dbReference>
<dbReference type="InterPro" id="IPR036397">
    <property type="entry name" value="RNaseH_sf"/>
</dbReference>
<dbReference type="Gene3D" id="3.30.420.10">
    <property type="entry name" value="Ribonuclease H-like superfamily/Ribonuclease H"/>
    <property type="match status" value="1"/>
</dbReference>
<keyword evidence="2" id="KW-0808">Transferase</keyword>
<dbReference type="PROSITE" id="PS50994">
    <property type="entry name" value="INTEGRASE"/>
    <property type="match status" value="1"/>
</dbReference>
<dbReference type="SUPFAM" id="SSF53098">
    <property type="entry name" value="Ribonuclease H-like"/>
    <property type="match status" value="1"/>
</dbReference>
<protein>
    <submittedName>
        <fullName evidence="2">Nucleotidyltransferase, Hydrolase</fullName>
        <ecNumber evidence="2">2.7.7.-</ecNumber>
        <ecNumber evidence="2">3.1.-.-</ecNumber>
    </submittedName>
</protein>
<dbReference type="AlphaFoldDB" id="A0A9K3NIE3"/>
<comment type="caution">
    <text evidence="2">The sequence shown here is derived from an EMBL/GenBank/DDBJ whole genome shotgun (WGS) entry which is preliminary data.</text>
</comment>
<organism evidence="2 3">
    <name type="scientific">Helianthus annuus</name>
    <name type="common">Common sunflower</name>
    <dbReference type="NCBI Taxonomy" id="4232"/>
    <lineage>
        <taxon>Eukaryota</taxon>
        <taxon>Viridiplantae</taxon>
        <taxon>Streptophyta</taxon>
        <taxon>Embryophyta</taxon>
        <taxon>Tracheophyta</taxon>
        <taxon>Spermatophyta</taxon>
        <taxon>Magnoliopsida</taxon>
        <taxon>eudicotyledons</taxon>
        <taxon>Gunneridae</taxon>
        <taxon>Pentapetalae</taxon>
        <taxon>asterids</taxon>
        <taxon>campanulids</taxon>
        <taxon>Asterales</taxon>
        <taxon>Asteraceae</taxon>
        <taxon>Asteroideae</taxon>
        <taxon>Heliantheae alliance</taxon>
        <taxon>Heliantheae</taxon>
        <taxon>Helianthus</taxon>
    </lineage>
</organism>
<reference evidence="2" key="2">
    <citation type="submission" date="2020-06" db="EMBL/GenBank/DDBJ databases">
        <title>Helianthus annuus Genome sequencing and assembly Release 2.</title>
        <authorList>
            <person name="Gouzy J."/>
            <person name="Langlade N."/>
            <person name="Munos S."/>
        </authorList>
    </citation>
    <scope>NUCLEOTIDE SEQUENCE</scope>
    <source>
        <tissue evidence="2">Leaves</tissue>
    </source>
</reference>